<reference evidence="8 9" key="1">
    <citation type="journal article" date="2017" name="Nature">
        <title>The Apostasia genome and the evolution of orchids.</title>
        <authorList>
            <person name="Zhang G.Q."/>
            <person name="Liu K.W."/>
            <person name="Li Z."/>
            <person name="Lohaus R."/>
            <person name="Hsiao Y.Y."/>
            <person name="Niu S.C."/>
            <person name="Wang J.Y."/>
            <person name="Lin Y.C."/>
            <person name="Xu Q."/>
            <person name="Chen L.J."/>
            <person name="Yoshida K."/>
            <person name="Fujiwara S."/>
            <person name="Wang Z.W."/>
            <person name="Zhang Y.Q."/>
            <person name="Mitsuda N."/>
            <person name="Wang M."/>
            <person name="Liu G.H."/>
            <person name="Pecoraro L."/>
            <person name="Huang H.X."/>
            <person name="Xiao X.J."/>
            <person name="Lin M."/>
            <person name="Wu X.Y."/>
            <person name="Wu W.L."/>
            <person name="Chen Y.Y."/>
            <person name="Chang S.B."/>
            <person name="Sakamoto S."/>
            <person name="Ohme-Takagi M."/>
            <person name="Yagi M."/>
            <person name="Zeng S.J."/>
            <person name="Shen C.Y."/>
            <person name="Yeh C.M."/>
            <person name="Luo Y.B."/>
            <person name="Tsai W.C."/>
            <person name="Van de Peer Y."/>
            <person name="Liu Z.J."/>
        </authorList>
    </citation>
    <scope>NUCLEOTIDE SEQUENCE [LARGE SCALE GENOMIC DNA]</scope>
    <source>
        <strain evidence="9">cv. Shenzhen</strain>
        <tissue evidence="8">Stem</tissue>
    </source>
</reference>
<feature type="chain" id="PRO_5027139086" description="Epidermal patterning factor-like protein" evidence="6">
    <location>
        <begin position="26"/>
        <end position="154"/>
    </location>
</feature>
<keyword evidence="7" id="KW-0472">Membrane</keyword>
<keyword evidence="4 6" id="KW-0732">Signal</keyword>
<accession>A0A2I0AMI3</accession>
<evidence type="ECO:0000256" key="5">
    <source>
        <dbReference type="ARBA" id="ARBA00023157"/>
    </source>
</evidence>
<evidence type="ECO:0000256" key="7">
    <source>
        <dbReference type="SAM" id="Phobius"/>
    </source>
</evidence>
<dbReference type="EMBL" id="KZ451969">
    <property type="protein sequence ID" value="PKA56744.1"/>
    <property type="molecule type" value="Genomic_DNA"/>
</dbReference>
<evidence type="ECO:0000256" key="4">
    <source>
        <dbReference type="ARBA" id="ARBA00022729"/>
    </source>
</evidence>
<proteinExistence type="inferred from homology"/>
<sequence>MTPFHGSFIAILHFIILLPTSSCCAHQWPPTSSPSPQVLRYHFVAHLIVSILEQKPIFPSSLFVFDEVVEEKFRLGSTPPSCRHRCNACNPCDAVQIPALPGSPVMLRQANDHYKSNYKPLGWRLCFCLLFEEICLYVIYGGKDEKWRRAKKSE</sequence>
<comment type="subcellular location">
    <subcellularLocation>
        <location evidence="1 6">Secreted</location>
    </subcellularLocation>
</comment>
<keyword evidence="5" id="KW-1015">Disulfide bond</keyword>
<dbReference type="InterPro" id="IPR039455">
    <property type="entry name" value="EPFL"/>
</dbReference>
<name>A0A2I0AMI3_9ASPA</name>
<organism evidence="8 9">
    <name type="scientific">Apostasia shenzhenica</name>
    <dbReference type="NCBI Taxonomy" id="1088818"/>
    <lineage>
        <taxon>Eukaryota</taxon>
        <taxon>Viridiplantae</taxon>
        <taxon>Streptophyta</taxon>
        <taxon>Embryophyta</taxon>
        <taxon>Tracheophyta</taxon>
        <taxon>Spermatophyta</taxon>
        <taxon>Magnoliopsida</taxon>
        <taxon>Liliopsida</taxon>
        <taxon>Asparagales</taxon>
        <taxon>Orchidaceae</taxon>
        <taxon>Apostasioideae</taxon>
        <taxon>Apostasia</taxon>
    </lineage>
</organism>
<protein>
    <recommendedName>
        <fullName evidence="6">Epidermal patterning factor-like protein</fullName>
    </recommendedName>
</protein>
<evidence type="ECO:0000256" key="3">
    <source>
        <dbReference type="ARBA" id="ARBA00022525"/>
    </source>
</evidence>
<comment type="function">
    <text evidence="6">Controls stomatal patterning.</text>
</comment>
<evidence type="ECO:0000256" key="6">
    <source>
        <dbReference type="RuleBase" id="RU367102"/>
    </source>
</evidence>
<evidence type="ECO:0000313" key="8">
    <source>
        <dbReference type="EMBL" id="PKA56744.1"/>
    </source>
</evidence>
<dbReference type="Pfam" id="PF17181">
    <property type="entry name" value="EPF"/>
    <property type="match status" value="1"/>
</dbReference>
<dbReference type="PANTHER" id="PTHR33109">
    <property type="entry name" value="EPIDERMAL PATTERNING FACTOR-LIKE PROTEIN 4"/>
    <property type="match status" value="1"/>
</dbReference>
<dbReference type="GO" id="GO:0005576">
    <property type="term" value="C:extracellular region"/>
    <property type="evidence" value="ECO:0007669"/>
    <property type="project" value="UniProtKB-SubCell"/>
</dbReference>
<comment type="similarity">
    <text evidence="2 6">Belongs to the plant cysteine rich small secretory peptide family. Epidermal patterning factor subfamily.</text>
</comment>
<gene>
    <name evidence="8" type="primary">EPFL1</name>
    <name evidence="8" type="ORF">AXF42_Ash002047</name>
</gene>
<evidence type="ECO:0000256" key="2">
    <source>
        <dbReference type="ARBA" id="ARBA00008127"/>
    </source>
</evidence>
<dbReference type="Proteomes" id="UP000236161">
    <property type="component" value="Unassembled WGS sequence"/>
</dbReference>
<dbReference type="OrthoDB" id="1843021at2759"/>
<dbReference type="AlphaFoldDB" id="A0A2I0AMI3"/>
<keyword evidence="3 6" id="KW-0964">Secreted</keyword>
<keyword evidence="6" id="KW-0217">Developmental protein</keyword>
<keyword evidence="7" id="KW-1133">Transmembrane helix</keyword>
<dbReference type="GO" id="GO:0010052">
    <property type="term" value="P:guard cell differentiation"/>
    <property type="evidence" value="ECO:0007669"/>
    <property type="project" value="UniProtKB-UniRule"/>
</dbReference>
<evidence type="ECO:0000313" key="9">
    <source>
        <dbReference type="Proteomes" id="UP000236161"/>
    </source>
</evidence>
<feature type="signal peptide" evidence="6">
    <location>
        <begin position="1"/>
        <end position="25"/>
    </location>
</feature>
<keyword evidence="7" id="KW-0812">Transmembrane</keyword>
<evidence type="ECO:0000256" key="1">
    <source>
        <dbReference type="ARBA" id="ARBA00004613"/>
    </source>
</evidence>
<dbReference type="STRING" id="1088818.A0A2I0AMI3"/>
<feature type="transmembrane region" description="Helical" evidence="7">
    <location>
        <begin position="121"/>
        <end position="142"/>
    </location>
</feature>
<dbReference type="PANTHER" id="PTHR33109:SF3">
    <property type="entry name" value="EPIDERMAL PATTERNING FACTOR-LIKE PROTEIN"/>
    <property type="match status" value="1"/>
</dbReference>
<keyword evidence="9" id="KW-1185">Reference proteome</keyword>